<dbReference type="Pfam" id="PF18759">
    <property type="entry name" value="Plavaka"/>
    <property type="match status" value="1"/>
</dbReference>
<dbReference type="OrthoDB" id="2687259at2759"/>
<keyword evidence="3" id="KW-1185">Reference proteome</keyword>
<dbReference type="Proteomes" id="UP001140091">
    <property type="component" value="Unassembled WGS sequence"/>
</dbReference>
<gene>
    <name evidence="2" type="ORF">H1R20_g11253</name>
</gene>
<proteinExistence type="predicted"/>
<reference evidence="2" key="1">
    <citation type="submission" date="2022-06" db="EMBL/GenBank/DDBJ databases">
        <title>Genome Sequence of Candolleomyces eurysporus.</title>
        <authorList>
            <person name="Buettner E."/>
        </authorList>
    </citation>
    <scope>NUCLEOTIDE SEQUENCE</scope>
    <source>
        <strain evidence="2">VTCC 930004</strain>
    </source>
</reference>
<sequence length="566" mass="64862">MEIIMTLTSLYRGGRVLDPVVCPHGIDRMSFLNHHLRLKWETLCTLSDKFTDYLKTRNNGKLPSDAFMTHCAREVFHAQWAALLDDELLDAMRNGIVIMCPDGRQRRFYPRIFTYSADYPEKILVAGIRNNGACPCHRCLIKKSDLSNMGTPIDDRQCIQQRIDCENRRRELVSDARREIFENNYAVDGTKVEGLLKSQSLVPVDNAFFSSHFLPFIVSIIPALVVDILHEFEIGVWKRLYIHLIRLLEAFSQASGVTLTAELDYRYRSTPTFGRDAVRKFGVNASAMKRKAARDFEDLLQCSIPAFEGLIPEPHNAGLMKLLFIFCQWHALAKLRLHNDHTLDLLEYATTQLGAHTRRFNRDTCSQVATKELSQEAEARARREAKGKGKGKAGSATWKPATLGIFTIKFHYLGDYVATIRRFGTSDSYSTEIGELFHRLPKSWYPRTDKQDYKEQMTRIERRQARLSLIRSQMPEDSTGDLQMGGESEGLSLIEAGVESRYVMASDQNQPVDLASPNPFIMDQGTTHDEHNDMDQEDAYEHADHDYLDDMDDREIIMHEEMYGEI</sequence>
<feature type="compositionally biased region" description="Basic and acidic residues" evidence="1">
    <location>
        <begin position="373"/>
        <end position="387"/>
    </location>
</feature>
<feature type="region of interest" description="Disordered" evidence="1">
    <location>
        <begin position="373"/>
        <end position="393"/>
    </location>
</feature>
<evidence type="ECO:0000313" key="2">
    <source>
        <dbReference type="EMBL" id="KAJ2925836.1"/>
    </source>
</evidence>
<dbReference type="InterPro" id="IPR041078">
    <property type="entry name" value="Plavaka"/>
</dbReference>
<comment type="caution">
    <text evidence="2">The sequence shown here is derived from an EMBL/GenBank/DDBJ whole genome shotgun (WGS) entry which is preliminary data.</text>
</comment>
<organism evidence="2 3">
    <name type="scientific">Candolleomyces eurysporus</name>
    <dbReference type="NCBI Taxonomy" id="2828524"/>
    <lineage>
        <taxon>Eukaryota</taxon>
        <taxon>Fungi</taxon>
        <taxon>Dikarya</taxon>
        <taxon>Basidiomycota</taxon>
        <taxon>Agaricomycotina</taxon>
        <taxon>Agaricomycetes</taxon>
        <taxon>Agaricomycetidae</taxon>
        <taxon>Agaricales</taxon>
        <taxon>Agaricineae</taxon>
        <taxon>Psathyrellaceae</taxon>
        <taxon>Candolleomyces</taxon>
    </lineage>
</organism>
<evidence type="ECO:0000256" key="1">
    <source>
        <dbReference type="SAM" id="MobiDB-lite"/>
    </source>
</evidence>
<feature type="non-terminal residue" evidence="2">
    <location>
        <position position="566"/>
    </location>
</feature>
<dbReference type="AlphaFoldDB" id="A0A9W8MCV0"/>
<protein>
    <submittedName>
        <fullName evidence="2">Uncharacterized protein</fullName>
    </submittedName>
</protein>
<dbReference type="EMBL" id="JANBPK010001109">
    <property type="protein sequence ID" value="KAJ2925836.1"/>
    <property type="molecule type" value="Genomic_DNA"/>
</dbReference>
<name>A0A9W8MCV0_9AGAR</name>
<evidence type="ECO:0000313" key="3">
    <source>
        <dbReference type="Proteomes" id="UP001140091"/>
    </source>
</evidence>
<accession>A0A9W8MCV0</accession>